<dbReference type="EMBL" id="OU898285">
    <property type="protein sequence ID" value="CAG9828320.1"/>
    <property type="molecule type" value="Genomic_DNA"/>
</dbReference>
<reference evidence="1" key="1">
    <citation type="submission" date="2022-01" db="EMBL/GenBank/DDBJ databases">
        <authorList>
            <person name="King R."/>
        </authorList>
    </citation>
    <scope>NUCLEOTIDE SEQUENCE</scope>
</reference>
<feature type="non-terminal residue" evidence="1">
    <location>
        <position position="317"/>
    </location>
</feature>
<evidence type="ECO:0000313" key="2">
    <source>
        <dbReference type="Proteomes" id="UP001153709"/>
    </source>
</evidence>
<accession>A0A9N9SNG4</accession>
<dbReference type="OrthoDB" id="6759716at2759"/>
<evidence type="ECO:0000313" key="1">
    <source>
        <dbReference type="EMBL" id="CAG9828320.1"/>
    </source>
</evidence>
<sequence>MIKKKQINRWTHPNNEQNFEDHIGKFLQEKSSTNDINILNDIIVEAITEAQKKCCPKSVKEEKISLETQKKMEQRRILRSDENSSNDDINRMNKEVSREIRKDLRKYKDEKIIKTIEENKSMKIMRRKLTNGNKQIVKLKDRNGNITSNREHLLQIVESFYETLYSNQSTLYIVEYQQRKVQNQGSEDIPEISLDEIYKALKKMKNNKAPGEDGVVTEAIKLGGSVLIAKIQKLFNLCLWNQNIPTKWNNSITVLLHKKGDIADLERYRPISLLNHLYKLYTQIITNRLETQLDFYQPREQAGFRPNYGTNDHLQCL</sequence>
<dbReference type="Proteomes" id="UP001153709">
    <property type="component" value="Chromosome 10"/>
</dbReference>
<gene>
    <name evidence="1" type="ORF">DIABBA_LOCUS2247</name>
</gene>
<name>A0A9N9SNG4_DIABA</name>
<proteinExistence type="predicted"/>
<dbReference type="AlphaFoldDB" id="A0A9N9SNG4"/>
<keyword evidence="2" id="KW-1185">Reference proteome</keyword>
<protein>
    <recommendedName>
        <fullName evidence="3">Reverse transcriptase domain-containing protein</fullName>
    </recommendedName>
</protein>
<organism evidence="1 2">
    <name type="scientific">Diabrotica balteata</name>
    <name type="common">Banded cucumber beetle</name>
    <dbReference type="NCBI Taxonomy" id="107213"/>
    <lineage>
        <taxon>Eukaryota</taxon>
        <taxon>Metazoa</taxon>
        <taxon>Ecdysozoa</taxon>
        <taxon>Arthropoda</taxon>
        <taxon>Hexapoda</taxon>
        <taxon>Insecta</taxon>
        <taxon>Pterygota</taxon>
        <taxon>Neoptera</taxon>
        <taxon>Endopterygota</taxon>
        <taxon>Coleoptera</taxon>
        <taxon>Polyphaga</taxon>
        <taxon>Cucujiformia</taxon>
        <taxon>Chrysomeloidea</taxon>
        <taxon>Chrysomelidae</taxon>
        <taxon>Galerucinae</taxon>
        <taxon>Diabroticina</taxon>
        <taxon>Diabroticites</taxon>
        <taxon>Diabrotica</taxon>
    </lineage>
</organism>
<evidence type="ECO:0008006" key="3">
    <source>
        <dbReference type="Google" id="ProtNLM"/>
    </source>
</evidence>
<dbReference type="PANTHER" id="PTHR19446">
    <property type="entry name" value="REVERSE TRANSCRIPTASES"/>
    <property type="match status" value="1"/>
</dbReference>